<accession>A0A930UIF9</accession>
<dbReference type="AlphaFoldDB" id="A0A930UIF9"/>
<keyword evidence="1" id="KW-0472">Membrane</keyword>
<evidence type="ECO:0000313" key="2">
    <source>
        <dbReference type="EMBL" id="MBF2735681.1"/>
    </source>
</evidence>
<feature type="transmembrane region" description="Helical" evidence="1">
    <location>
        <begin position="169"/>
        <end position="185"/>
    </location>
</feature>
<gene>
    <name evidence="2" type="ORF">ISN26_06365</name>
</gene>
<feature type="transmembrane region" description="Helical" evidence="1">
    <location>
        <begin position="111"/>
        <end position="128"/>
    </location>
</feature>
<dbReference type="EMBL" id="JADHEI010000050">
    <property type="protein sequence ID" value="MBF2735681.1"/>
    <property type="molecule type" value="Genomic_DNA"/>
</dbReference>
<keyword evidence="3" id="KW-1185">Reference proteome</keyword>
<feature type="transmembrane region" description="Helical" evidence="1">
    <location>
        <begin position="53"/>
        <end position="72"/>
    </location>
</feature>
<feature type="transmembrane region" description="Helical" evidence="1">
    <location>
        <begin position="318"/>
        <end position="339"/>
    </location>
</feature>
<name>A0A930UIF9_9GAMM</name>
<feature type="transmembrane region" description="Helical" evidence="1">
    <location>
        <begin position="27"/>
        <end position="47"/>
    </location>
</feature>
<feature type="transmembrane region" description="Helical" evidence="1">
    <location>
        <begin position="140"/>
        <end position="160"/>
    </location>
</feature>
<dbReference type="Proteomes" id="UP000604381">
    <property type="component" value="Unassembled WGS sequence"/>
</dbReference>
<proteinExistence type="predicted"/>
<comment type="caution">
    <text evidence="2">The sequence shown here is derived from an EMBL/GenBank/DDBJ whole genome shotgun (WGS) entry which is preliminary data.</text>
</comment>
<sequence>MEQKEQKTERFEGGVEGLIRYHRTLHLLVSCLAVPLVAGLAVHTLWQSPGTDSISLALITALYAIVFAWLYSGIYTSSEMVKLIIYATDGSPAEKSDRWRSALWRKIRSDLGCYAGVAALLALLHLLAGDLEPTREELPIAQSGLALLLFFLPFTWTLLVDRHGIGTKWLMLGFFAYLVFCYQTALLESPFALLPHALGFVLVLSGLAVRHQSLRSHLLVNGLEILCLSAGFIYVVVLFTRDWLVFDWEEALVLASVAAIASFALHERIRRGLFVTTDIDAVARTKLFDLQAKQITSVLNPLEGASSYWQWVRLVLRLAPYAWLVALTSSIVAVTASLASL</sequence>
<organism evidence="2 3">
    <name type="scientific">Candidatus Amphirhobacter heronislandensis</name>
    <dbReference type="NCBI Taxonomy" id="1732024"/>
    <lineage>
        <taxon>Bacteria</taxon>
        <taxon>Pseudomonadati</taxon>
        <taxon>Pseudomonadota</taxon>
        <taxon>Gammaproteobacteria</taxon>
        <taxon>Candidatus Tethybacterales</taxon>
        <taxon>Candidatus Tethybacteraceae</taxon>
        <taxon>Candidatus Amphirhobacter</taxon>
    </lineage>
</organism>
<keyword evidence="1" id="KW-1133">Transmembrane helix</keyword>
<protein>
    <submittedName>
        <fullName evidence="2">Uncharacterized protein</fullName>
    </submittedName>
</protein>
<evidence type="ECO:0000256" key="1">
    <source>
        <dbReference type="SAM" id="Phobius"/>
    </source>
</evidence>
<keyword evidence="1" id="KW-0812">Transmembrane</keyword>
<evidence type="ECO:0000313" key="3">
    <source>
        <dbReference type="Proteomes" id="UP000604381"/>
    </source>
</evidence>
<feature type="transmembrane region" description="Helical" evidence="1">
    <location>
        <begin position="191"/>
        <end position="209"/>
    </location>
</feature>
<feature type="transmembrane region" description="Helical" evidence="1">
    <location>
        <begin position="218"/>
        <end position="239"/>
    </location>
</feature>
<reference evidence="2" key="1">
    <citation type="submission" date="2020-10" db="EMBL/GenBank/DDBJ databases">
        <title>An improved Amphimedon queenslandica hologenome assembly reveals how three proteobacterial symbionts can extend the metabolic phenotypic of their marine sponge host.</title>
        <authorList>
            <person name="Degnan B."/>
            <person name="Degnan S."/>
            <person name="Xiang X."/>
        </authorList>
    </citation>
    <scope>NUCLEOTIDE SEQUENCE</scope>
    <source>
        <strain evidence="2">AqS2</strain>
    </source>
</reference>
<feature type="transmembrane region" description="Helical" evidence="1">
    <location>
        <begin position="245"/>
        <end position="265"/>
    </location>
</feature>